<feature type="compositionally biased region" description="Basic and acidic residues" evidence="1">
    <location>
        <begin position="195"/>
        <end position="228"/>
    </location>
</feature>
<reference evidence="2" key="1">
    <citation type="submission" date="2023-01" db="EMBL/GenBank/DDBJ databases">
        <title>Exophiala dermititidis isolated from Cystic Fibrosis Patient.</title>
        <authorList>
            <person name="Kurbessoian T."/>
            <person name="Crocker A."/>
            <person name="Murante D."/>
            <person name="Hogan D.A."/>
            <person name="Stajich J.E."/>
        </authorList>
    </citation>
    <scope>NUCLEOTIDE SEQUENCE</scope>
    <source>
        <strain evidence="2">Ex8</strain>
    </source>
</reference>
<sequence>MATGRKHPPMNAHVPDSGQKLESSYLSWQSRRPQLFRQSHSPESPPPMATNTKVCVFVIADDQEHPVRLANTLSDTGLPKSMISKAKALATRGLIRPLNPPSTFTDRIGTTYTSASTISLRWYYDDGLKTFRETFYIVDKLPRAAASVEARAGAAELEAGYGGGGDWDAILRTGVEPNPTIGQAYPYCTIPAGRDPQREAQARERLERGQKQFQAQKEEQQKKVRESLTKASKVNTKR</sequence>
<dbReference type="EMBL" id="JAJGCB010000003">
    <property type="protein sequence ID" value="KAJ8993895.1"/>
    <property type="molecule type" value="Genomic_DNA"/>
</dbReference>
<feature type="compositionally biased region" description="Polar residues" evidence="1">
    <location>
        <begin position="229"/>
        <end position="238"/>
    </location>
</feature>
<name>A0AAN6F1I2_EXODE</name>
<comment type="caution">
    <text evidence="2">The sequence shown here is derived from an EMBL/GenBank/DDBJ whole genome shotgun (WGS) entry which is preliminary data.</text>
</comment>
<organism evidence="2 3">
    <name type="scientific">Exophiala dermatitidis</name>
    <name type="common">Black yeast-like fungus</name>
    <name type="synonym">Wangiella dermatitidis</name>
    <dbReference type="NCBI Taxonomy" id="5970"/>
    <lineage>
        <taxon>Eukaryota</taxon>
        <taxon>Fungi</taxon>
        <taxon>Dikarya</taxon>
        <taxon>Ascomycota</taxon>
        <taxon>Pezizomycotina</taxon>
        <taxon>Eurotiomycetes</taxon>
        <taxon>Chaetothyriomycetidae</taxon>
        <taxon>Chaetothyriales</taxon>
        <taxon>Herpotrichiellaceae</taxon>
        <taxon>Exophiala</taxon>
    </lineage>
</organism>
<evidence type="ECO:0000313" key="3">
    <source>
        <dbReference type="Proteomes" id="UP001161757"/>
    </source>
</evidence>
<accession>A0AAN6F1I2</accession>
<protein>
    <submittedName>
        <fullName evidence="2">Uncharacterized protein</fullName>
    </submittedName>
</protein>
<proteinExistence type="predicted"/>
<evidence type="ECO:0000256" key="1">
    <source>
        <dbReference type="SAM" id="MobiDB-lite"/>
    </source>
</evidence>
<gene>
    <name evidence="2" type="ORF">HRR80_002398</name>
</gene>
<feature type="region of interest" description="Disordered" evidence="1">
    <location>
        <begin position="190"/>
        <end position="238"/>
    </location>
</feature>
<evidence type="ECO:0000313" key="2">
    <source>
        <dbReference type="EMBL" id="KAJ8993895.1"/>
    </source>
</evidence>
<dbReference type="AlphaFoldDB" id="A0AAN6F1I2"/>
<dbReference type="Proteomes" id="UP001161757">
    <property type="component" value="Unassembled WGS sequence"/>
</dbReference>
<feature type="region of interest" description="Disordered" evidence="1">
    <location>
        <begin position="1"/>
        <end position="24"/>
    </location>
</feature>